<evidence type="ECO:0000313" key="1">
    <source>
        <dbReference type="EMBL" id="KAG8588953.1"/>
    </source>
</evidence>
<proteinExistence type="predicted"/>
<organism evidence="1 2">
    <name type="scientific">Engystomops pustulosus</name>
    <name type="common">Tungara frog</name>
    <name type="synonym">Physalaemus pustulosus</name>
    <dbReference type="NCBI Taxonomy" id="76066"/>
    <lineage>
        <taxon>Eukaryota</taxon>
        <taxon>Metazoa</taxon>
        <taxon>Chordata</taxon>
        <taxon>Craniata</taxon>
        <taxon>Vertebrata</taxon>
        <taxon>Euteleostomi</taxon>
        <taxon>Amphibia</taxon>
        <taxon>Batrachia</taxon>
        <taxon>Anura</taxon>
        <taxon>Neobatrachia</taxon>
        <taxon>Hyloidea</taxon>
        <taxon>Leptodactylidae</taxon>
        <taxon>Leiuperinae</taxon>
        <taxon>Engystomops</taxon>
    </lineage>
</organism>
<comment type="caution">
    <text evidence="1">The sequence shown here is derived from an EMBL/GenBank/DDBJ whole genome shotgun (WGS) entry which is preliminary data.</text>
</comment>
<evidence type="ECO:0000313" key="2">
    <source>
        <dbReference type="Proteomes" id="UP000824782"/>
    </source>
</evidence>
<protein>
    <submittedName>
        <fullName evidence="1">Uncharacterized protein</fullName>
    </submittedName>
</protein>
<sequence>MDRKQQGQYAWMPLRLPKLGIELTVRCQASFRLSKPLSLGSSPPKMGLGARSVYFKKIIIFKAGGVI</sequence>
<dbReference type="EMBL" id="WNYA01000002">
    <property type="protein sequence ID" value="KAG8588953.1"/>
    <property type="molecule type" value="Genomic_DNA"/>
</dbReference>
<name>A0AAV7CY44_ENGPU</name>
<keyword evidence="2" id="KW-1185">Reference proteome</keyword>
<accession>A0AAV7CY44</accession>
<reference evidence="1" key="1">
    <citation type="thesis" date="2020" institute="ProQuest LLC" country="789 East Eisenhower Parkway, Ann Arbor, MI, USA">
        <title>Comparative Genomics and Chromosome Evolution.</title>
        <authorList>
            <person name="Mudd A.B."/>
        </authorList>
    </citation>
    <scope>NUCLEOTIDE SEQUENCE</scope>
    <source>
        <strain evidence="1">237g6f4</strain>
        <tissue evidence="1">Blood</tissue>
    </source>
</reference>
<dbReference type="AlphaFoldDB" id="A0AAV7CY44"/>
<dbReference type="Proteomes" id="UP000824782">
    <property type="component" value="Unassembled WGS sequence"/>
</dbReference>
<gene>
    <name evidence="1" type="ORF">GDO81_006177</name>
</gene>